<comment type="caution">
    <text evidence="1">The sequence shown here is derived from an EMBL/GenBank/DDBJ whole genome shotgun (WGS) entry which is preliminary data.</text>
</comment>
<gene>
    <name evidence="1" type="ORF">FisN_5Lh101</name>
</gene>
<sequence length="412" mass="46731">MDHLSTREERKARWYSKVMPRFLQIVPAQKRQDILNGTNDNLTSIPFSWIQKDVTDDPSSITDLLHTCLRKDGFVVISGVLSDDECQIALNQAWDWLEVASRAEDSLQASETQQTCPWIDRNDVTTLRSGIFPTSLEGGVLPFHGSGHSTAAWAIRSHPSVRAIYEALFQTDDLIASLDGMVLWHSHQVLMDSGWFHVDQNPREKPEFCSYQGLLNLLPVTPCTGGNVIVRGSHDLFPDHYRNHPDPNCREFYNMRLDELNGDDWMEIDPNDHAAVDPQKVISLLLEPGDFLLWDSRTIHCSHPPSATSFACLPPQLVRAATLVTMMPTTWANSDVLQKRKDAVQRQRTLSHWANRVAPLGAECDEQVQLEAARVDFIRQWQAATRQVILCNWDDLSPYQQSLVVGKEARNE</sequence>
<reference evidence="1 2" key="1">
    <citation type="journal article" date="2015" name="Plant Cell">
        <title>Oil accumulation by the oleaginous diatom Fistulifera solaris as revealed by the genome and transcriptome.</title>
        <authorList>
            <person name="Tanaka T."/>
            <person name="Maeda Y."/>
            <person name="Veluchamy A."/>
            <person name="Tanaka M."/>
            <person name="Abida H."/>
            <person name="Marechal E."/>
            <person name="Bowler C."/>
            <person name="Muto M."/>
            <person name="Sunaga Y."/>
            <person name="Tanaka M."/>
            <person name="Yoshino T."/>
            <person name="Taniguchi T."/>
            <person name="Fukuda Y."/>
            <person name="Nemoto M."/>
            <person name="Matsumoto M."/>
            <person name="Wong P.S."/>
            <person name="Aburatani S."/>
            <person name="Fujibuchi W."/>
        </authorList>
    </citation>
    <scope>NUCLEOTIDE SEQUENCE [LARGE SCALE GENOMIC DNA]</scope>
    <source>
        <strain evidence="1 2">JPCC DA0580</strain>
    </source>
</reference>
<dbReference type="InParanoid" id="A0A1Z5JJ18"/>
<dbReference type="PANTHER" id="PTHR31630">
    <property type="entry name" value="PHYTANOYL-COA DIOXYGENASE-RELATED-RELATED"/>
    <property type="match status" value="1"/>
</dbReference>
<dbReference type="Proteomes" id="UP000198406">
    <property type="component" value="Unassembled WGS sequence"/>
</dbReference>
<dbReference type="OrthoDB" id="445007at2759"/>
<protein>
    <recommendedName>
        <fullName evidence="3">Phytanoyl-CoA dioxygenase</fullName>
    </recommendedName>
</protein>
<proteinExistence type="predicted"/>
<evidence type="ECO:0000313" key="2">
    <source>
        <dbReference type="Proteomes" id="UP000198406"/>
    </source>
</evidence>
<dbReference type="EMBL" id="BDSP01000074">
    <property type="protein sequence ID" value="GAX13984.1"/>
    <property type="molecule type" value="Genomic_DNA"/>
</dbReference>
<name>A0A1Z5JJ18_FISSO</name>
<dbReference type="SUPFAM" id="SSF51197">
    <property type="entry name" value="Clavaminate synthase-like"/>
    <property type="match status" value="1"/>
</dbReference>
<accession>A0A1Z5JJ18</accession>
<dbReference type="InterPro" id="IPR008775">
    <property type="entry name" value="Phytyl_CoA_dOase-like"/>
</dbReference>
<evidence type="ECO:0000313" key="1">
    <source>
        <dbReference type="EMBL" id="GAX13984.1"/>
    </source>
</evidence>
<keyword evidence="2" id="KW-1185">Reference proteome</keyword>
<dbReference type="PANTHER" id="PTHR31630:SF6">
    <property type="entry name" value="PHYTANOYL-COA DIOXYGENASE-RELATED"/>
    <property type="match status" value="1"/>
</dbReference>
<evidence type="ECO:0008006" key="3">
    <source>
        <dbReference type="Google" id="ProtNLM"/>
    </source>
</evidence>
<dbReference type="Pfam" id="PF05721">
    <property type="entry name" value="PhyH"/>
    <property type="match status" value="1"/>
</dbReference>
<organism evidence="1 2">
    <name type="scientific">Fistulifera solaris</name>
    <name type="common">Oleaginous diatom</name>
    <dbReference type="NCBI Taxonomy" id="1519565"/>
    <lineage>
        <taxon>Eukaryota</taxon>
        <taxon>Sar</taxon>
        <taxon>Stramenopiles</taxon>
        <taxon>Ochrophyta</taxon>
        <taxon>Bacillariophyta</taxon>
        <taxon>Bacillariophyceae</taxon>
        <taxon>Bacillariophycidae</taxon>
        <taxon>Naviculales</taxon>
        <taxon>Naviculaceae</taxon>
        <taxon>Fistulifera</taxon>
    </lineage>
</organism>
<dbReference type="Gene3D" id="2.60.120.620">
    <property type="entry name" value="q2cbj1_9rhob like domain"/>
    <property type="match status" value="1"/>
</dbReference>
<dbReference type="AlphaFoldDB" id="A0A1Z5JJ18"/>